<dbReference type="AlphaFoldDB" id="A0A1I3H177"/>
<dbReference type="RefSeq" id="WP_217647069.1">
    <property type="nucleotide sequence ID" value="NZ_FOQD01000007.1"/>
</dbReference>
<keyword evidence="5" id="KW-1185">Reference proteome</keyword>
<dbReference type="Gene3D" id="3.40.50.720">
    <property type="entry name" value="NAD(P)-binding Rossmann-like Domain"/>
    <property type="match status" value="1"/>
</dbReference>
<evidence type="ECO:0000256" key="2">
    <source>
        <dbReference type="ARBA" id="ARBA00023002"/>
    </source>
</evidence>
<accession>A0A1I3H177</accession>
<dbReference type="Pfam" id="PF01408">
    <property type="entry name" value="GFO_IDH_MocA"/>
    <property type="match status" value="1"/>
</dbReference>
<dbReference type="GO" id="GO:0016491">
    <property type="term" value="F:oxidoreductase activity"/>
    <property type="evidence" value="ECO:0007669"/>
    <property type="project" value="UniProtKB-KW"/>
</dbReference>
<evidence type="ECO:0000256" key="1">
    <source>
        <dbReference type="ARBA" id="ARBA00010928"/>
    </source>
</evidence>
<sequence length="334" mass="34837">MMSVIAHRLFASLIVLSLWTGLCATALAEEPMLRIGLVGLDSSHAPAFAKAINDPQTHPGLEGAKIVAAFPGGSADLPVSADRLAGFTKTLADQGIAIVGSIDELVSQVDAVIITSVDGRVHLPQATAVIAAGKKLFIDKPMTNSVAEADEIFTLAAQHKVPCFSSSSLRFAPEILQLKEKSGGVGAITGCVTYSPCATQLHHPDLFWYGIHGVETLFTLMGPGCESVACIRTEGADEVVGVWKDGRVGTFRGIRSGKSGFGAMAFGTAGIASATVKVSYEPMLVEIVKFFRTGAPPVATGETLEVLAFMEAANESHKQGGIPVFVKSAQTAAK</sequence>
<feature type="domain" description="Gfo/Idh/MocA-like oxidoreductase N-terminal" evidence="3">
    <location>
        <begin position="34"/>
        <end position="164"/>
    </location>
</feature>
<evidence type="ECO:0000313" key="5">
    <source>
        <dbReference type="Proteomes" id="UP000199518"/>
    </source>
</evidence>
<name>A0A1I3H177_9PLAN</name>
<evidence type="ECO:0000313" key="4">
    <source>
        <dbReference type="EMBL" id="SFI29376.1"/>
    </source>
</evidence>
<dbReference type="InterPro" id="IPR051317">
    <property type="entry name" value="Gfo/Idh/MocA_oxidoreduct"/>
</dbReference>
<dbReference type="GO" id="GO:0000166">
    <property type="term" value="F:nucleotide binding"/>
    <property type="evidence" value="ECO:0007669"/>
    <property type="project" value="InterPro"/>
</dbReference>
<keyword evidence="2" id="KW-0560">Oxidoreductase</keyword>
<dbReference type="InterPro" id="IPR000683">
    <property type="entry name" value="Gfo/Idh/MocA-like_OxRdtase_N"/>
</dbReference>
<dbReference type="SUPFAM" id="SSF51735">
    <property type="entry name" value="NAD(P)-binding Rossmann-fold domains"/>
    <property type="match status" value="1"/>
</dbReference>
<organism evidence="4 5">
    <name type="scientific">Planctomicrobium piriforme</name>
    <dbReference type="NCBI Taxonomy" id="1576369"/>
    <lineage>
        <taxon>Bacteria</taxon>
        <taxon>Pseudomonadati</taxon>
        <taxon>Planctomycetota</taxon>
        <taxon>Planctomycetia</taxon>
        <taxon>Planctomycetales</taxon>
        <taxon>Planctomycetaceae</taxon>
        <taxon>Planctomicrobium</taxon>
    </lineage>
</organism>
<dbReference type="PANTHER" id="PTHR43708:SF5">
    <property type="entry name" value="CONSERVED EXPRESSED OXIDOREDUCTASE (EUROFUNG)-RELATED"/>
    <property type="match status" value="1"/>
</dbReference>
<dbReference type="Proteomes" id="UP000199518">
    <property type="component" value="Unassembled WGS sequence"/>
</dbReference>
<dbReference type="STRING" id="1576369.SAMN05421753_107208"/>
<reference evidence="5" key="1">
    <citation type="submission" date="2016-10" db="EMBL/GenBank/DDBJ databases">
        <authorList>
            <person name="Varghese N."/>
            <person name="Submissions S."/>
        </authorList>
    </citation>
    <scope>NUCLEOTIDE SEQUENCE [LARGE SCALE GENOMIC DNA]</scope>
    <source>
        <strain evidence="5">DSM 26348</strain>
    </source>
</reference>
<protein>
    <submittedName>
        <fullName evidence="4">Predicted dehydrogenase</fullName>
    </submittedName>
</protein>
<dbReference type="PANTHER" id="PTHR43708">
    <property type="entry name" value="CONSERVED EXPRESSED OXIDOREDUCTASE (EUROFUNG)"/>
    <property type="match status" value="1"/>
</dbReference>
<comment type="similarity">
    <text evidence="1">Belongs to the Gfo/Idh/MocA family.</text>
</comment>
<evidence type="ECO:0000259" key="3">
    <source>
        <dbReference type="Pfam" id="PF01408"/>
    </source>
</evidence>
<dbReference type="InterPro" id="IPR036291">
    <property type="entry name" value="NAD(P)-bd_dom_sf"/>
</dbReference>
<gene>
    <name evidence="4" type="ORF">SAMN05421753_107208</name>
</gene>
<proteinExistence type="inferred from homology"/>
<dbReference type="EMBL" id="FOQD01000007">
    <property type="protein sequence ID" value="SFI29376.1"/>
    <property type="molecule type" value="Genomic_DNA"/>
</dbReference>